<feature type="compositionally biased region" description="Polar residues" evidence="1">
    <location>
        <begin position="154"/>
        <end position="180"/>
    </location>
</feature>
<evidence type="ECO:0000313" key="3">
    <source>
        <dbReference type="EMBL" id="GLS06100.1"/>
    </source>
</evidence>
<dbReference type="Gene3D" id="2.30.30.40">
    <property type="entry name" value="SH3 Domains"/>
    <property type="match status" value="1"/>
</dbReference>
<gene>
    <name evidence="3" type="ORF">GCM10007860_32660</name>
</gene>
<evidence type="ECO:0000313" key="4">
    <source>
        <dbReference type="Proteomes" id="UP001156836"/>
    </source>
</evidence>
<dbReference type="Proteomes" id="UP001156836">
    <property type="component" value="Unassembled WGS sequence"/>
</dbReference>
<keyword evidence="2" id="KW-0732">Signal</keyword>
<name>A0ABQ6BVU0_9NEIS</name>
<dbReference type="RefSeq" id="WP_018747247.1">
    <property type="nucleotide sequence ID" value="NZ_BAABUF010000014.1"/>
</dbReference>
<organism evidence="3 4">
    <name type="scientific">Chitiniphilus shinanonensis</name>
    <dbReference type="NCBI Taxonomy" id="553088"/>
    <lineage>
        <taxon>Bacteria</taxon>
        <taxon>Pseudomonadati</taxon>
        <taxon>Pseudomonadota</taxon>
        <taxon>Betaproteobacteria</taxon>
        <taxon>Neisseriales</taxon>
        <taxon>Chitinibacteraceae</taxon>
        <taxon>Chitiniphilus</taxon>
    </lineage>
</organism>
<protein>
    <recommendedName>
        <fullName evidence="5">SH3b domain-containing protein</fullName>
    </recommendedName>
</protein>
<evidence type="ECO:0000256" key="2">
    <source>
        <dbReference type="SAM" id="SignalP"/>
    </source>
</evidence>
<reference evidence="4" key="1">
    <citation type="journal article" date="2019" name="Int. J. Syst. Evol. Microbiol.">
        <title>The Global Catalogue of Microorganisms (GCM) 10K type strain sequencing project: providing services to taxonomists for standard genome sequencing and annotation.</title>
        <authorList>
            <consortium name="The Broad Institute Genomics Platform"/>
            <consortium name="The Broad Institute Genome Sequencing Center for Infectious Disease"/>
            <person name="Wu L."/>
            <person name="Ma J."/>
        </authorList>
    </citation>
    <scope>NUCLEOTIDE SEQUENCE [LARGE SCALE GENOMIC DNA]</scope>
    <source>
        <strain evidence="4">NBRC 104970</strain>
    </source>
</reference>
<feature type="region of interest" description="Disordered" evidence="1">
    <location>
        <begin position="138"/>
        <end position="180"/>
    </location>
</feature>
<comment type="caution">
    <text evidence="3">The sequence shown here is derived from an EMBL/GenBank/DDBJ whole genome shotgun (WGS) entry which is preliminary data.</text>
</comment>
<sequence length="180" mass="18372">MKTLLPIATACAALLLAGAALAESGTVIRATPLKQQPFLDSGTVAQLSASSVVDIVTRKGAWMQVKTRDGRNGWVKLLNVRTGGASGGGGLGTVGRVLSTGSSGTTVTTGVKGLSAEQIENAKPNYAELDKMKQYRASNQGATASARSAGLKAQSVNNIPYTRGNSGGQANDPQSQRRGG</sequence>
<evidence type="ECO:0000256" key="1">
    <source>
        <dbReference type="SAM" id="MobiDB-lite"/>
    </source>
</evidence>
<dbReference type="EMBL" id="BSOZ01000091">
    <property type="protein sequence ID" value="GLS06100.1"/>
    <property type="molecule type" value="Genomic_DNA"/>
</dbReference>
<evidence type="ECO:0008006" key="5">
    <source>
        <dbReference type="Google" id="ProtNLM"/>
    </source>
</evidence>
<keyword evidence="4" id="KW-1185">Reference proteome</keyword>
<proteinExistence type="predicted"/>
<feature type="chain" id="PRO_5047208067" description="SH3b domain-containing protein" evidence="2">
    <location>
        <begin position="23"/>
        <end position="180"/>
    </location>
</feature>
<accession>A0ABQ6BVU0</accession>
<feature type="signal peptide" evidence="2">
    <location>
        <begin position="1"/>
        <end position="22"/>
    </location>
</feature>